<evidence type="ECO:0000313" key="2">
    <source>
        <dbReference type="EMBL" id="MBO2448892.1"/>
    </source>
</evidence>
<dbReference type="GO" id="GO:0016887">
    <property type="term" value="F:ATP hydrolysis activity"/>
    <property type="evidence" value="ECO:0007669"/>
    <property type="project" value="InterPro"/>
</dbReference>
<dbReference type="AlphaFoldDB" id="A0A939PB26"/>
<dbReference type="SUPFAM" id="SSF52540">
    <property type="entry name" value="P-loop containing nucleoside triphosphate hydrolases"/>
    <property type="match status" value="1"/>
</dbReference>
<protein>
    <submittedName>
        <fullName evidence="2">ATP-binding protein</fullName>
    </submittedName>
</protein>
<organism evidence="2 3">
    <name type="scientific">Actinomadura barringtoniae</name>
    <dbReference type="NCBI Taxonomy" id="1427535"/>
    <lineage>
        <taxon>Bacteria</taxon>
        <taxon>Bacillati</taxon>
        <taxon>Actinomycetota</taxon>
        <taxon>Actinomycetes</taxon>
        <taxon>Streptosporangiales</taxon>
        <taxon>Thermomonosporaceae</taxon>
        <taxon>Actinomadura</taxon>
    </lineage>
</organism>
<dbReference type="InterPro" id="IPR003593">
    <property type="entry name" value="AAA+_ATPase"/>
</dbReference>
<feature type="domain" description="AAA+ ATPase" evidence="1">
    <location>
        <begin position="35"/>
        <end position="313"/>
    </location>
</feature>
<evidence type="ECO:0000313" key="3">
    <source>
        <dbReference type="Proteomes" id="UP000669179"/>
    </source>
</evidence>
<gene>
    <name evidence="2" type="ORF">J4573_17440</name>
</gene>
<comment type="caution">
    <text evidence="2">The sequence shown here is derived from an EMBL/GenBank/DDBJ whole genome shotgun (WGS) entry which is preliminary data.</text>
</comment>
<dbReference type="Proteomes" id="UP000669179">
    <property type="component" value="Unassembled WGS sequence"/>
</dbReference>
<dbReference type="InterPro" id="IPR049945">
    <property type="entry name" value="AAA_22"/>
</dbReference>
<proteinExistence type="predicted"/>
<dbReference type="Gene3D" id="3.40.50.300">
    <property type="entry name" value="P-loop containing nucleotide triphosphate hydrolases"/>
    <property type="match status" value="1"/>
</dbReference>
<dbReference type="GO" id="GO:0005524">
    <property type="term" value="F:ATP binding"/>
    <property type="evidence" value="ECO:0007669"/>
    <property type="project" value="UniProtKB-KW"/>
</dbReference>
<reference evidence="2" key="1">
    <citation type="submission" date="2021-03" db="EMBL/GenBank/DDBJ databases">
        <authorList>
            <person name="Kanchanasin P."/>
            <person name="Saeng-In P."/>
            <person name="Phongsopitanun W."/>
            <person name="Yuki M."/>
            <person name="Kudo T."/>
            <person name="Ohkuma M."/>
            <person name="Tanasupawat S."/>
        </authorList>
    </citation>
    <scope>NUCLEOTIDE SEQUENCE</scope>
    <source>
        <strain evidence="2">GKU 128</strain>
    </source>
</reference>
<dbReference type="InterPro" id="IPR027417">
    <property type="entry name" value="P-loop_NTPase"/>
</dbReference>
<dbReference type="RefSeq" id="WP_208256553.1">
    <property type="nucleotide sequence ID" value="NZ_JAGEOJ010000006.1"/>
</dbReference>
<dbReference type="EMBL" id="JAGEOJ010000006">
    <property type="protein sequence ID" value="MBO2448892.1"/>
    <property type="molecule type" value="Genomic_DNA"/>
</dbReference>
<evidence type="ECO:0000259" key="1">
    <source>
        <dbReference type="SMART" id="SM00382"/>
    </source>
</evidence>
<dbReference type="SMART" id="SM00382">
    <property type="entry name" value="AAA"/>
    <property type="match status" value="1"/>
</dbReference>
<dbReference type="Pfam" id="PF13401">
    <property type="entry name" value="AAA_22"/>
    <property type="match status" value="1"/>
</dbReference>
<accession>A0A939PB26</accession>
<keyword evidence="2" id="KW-0547">Nucleotide-binding</keyword>
<keyword evidence="3" id="KW-1185">Reference proteome</keyword>
<name>A0A939PB26_9ACTN</name>
<keyword evidence="2" id="KW-0067">ATP-binding</keyword>
<sequence>MSVRIFNVAGPCRPERHYMLPPQPRLPQAHELIEHGQYFVVHAPRQTGKTTTLQALAQELTTSGRYAVVYLSCEGASARAQGNATPEELILAAISDGAGYSGLPDACRPPDPWPAAPSGHRLFRGLTAWAAASPLPLVLLLDEIDSLVGDHLTSVLRQLRAGHNAPTPFAHSVVLCGMRDVRDYKAASGGDPTRLASSSPFNIKAASLRLENFSFDQMADLYGQHTTETGQKFTEHALQRAFEASQGQPWLVNALASEVIRNMRILPPEPITDEHMEEAIERLIVARATHLDSLVARLAEPRIQRIIEPVIVGDQIPVDSAFNDDLAYIRDLGLVTRTHPLQVSNPIYQEVILRVLAERTESLVHAEPKSFLTSDGRLDFDRLLEEFAAFWKLNGEILTSHEIYHEAACQLVFMGFLHRIVNGGGYIDREYAAGRGRIDLLVRKPYAGPHGERAWQWEAVELKVHHPGRPDPLPDGLTQLDGYLDRLGLETGALVIFDRRPDAPPLPERTTITEARSPSGRTITLLRA</sequence>